<dbReference type="PANTHER" id="PTHR11995">
    <property type="entry name" value="NADH DEHYDROGENASE"/>
    <property type="match status" value="1"/>
</dbReference>
<keyword evidence="5" id="KW-1185">Reference proteome</keyword>
<dbReference type="InterPro" id="IPR006137">
    <property type="entry name" value="NADH_UbQ_OxRdtase-like_20kDa"/>
</dbReference>
<evidence type="ECO:0000259" key="3">
    <source>
        <dbReference type="Pfam" id="PF01058"/>
    </source>
</evidence>
<feature type="region of interest" description="Disordered" evidence="2">
    <location>
        <begin position="149"/>
        <end position="185"/>
    </location>
</feature>
<evidence type="ECO:0000313" key="4">
    <source>
        <dbReference type="EMBL" id="MCD7462143.1"/>
    </source>
</evidence>
<feature type="domain" description="NADH:ubiquinone oxidoreductase-like 20kDa subunit" evidence="3">
    <location>
        <begin position="21"/>
        <end position="52"/>
    </location>
</feature>
<comment type="caution">
    <text evidence="4">The sequence shown here is derived from an EMBL/GenBank/DDBJ whole genome shotgun (WGS) entry which is preliminary data.</text>
</comment>
<evidence type="ECO:0000256" key="2">
    <source>
        <dbReference type="SAM" id="MobiDB-lite"/>
    </source>
</evidence>
<reference evidence="4 5" key="1">
    <citation type="journal article" date="2021" name="BMC Genomics">
        <title>Datura genome reveals duplications of psychoactive alkaloid biosynthetic genes and high mutation rate following tissue culture.</title>
        <authorList>
            <person name="Rajewski A."/>
            <person name="Carter-House D."/>
            <person name="Stajich J."/>
            <person name="Litt A."/>
        </authorList>
    </citation>
    <scope>NUCLEOTIDE SEQUENCE [LARGE SCALE GENOMIC DNA]</scope>
    <source>
        <strain evidence="4">AR-01</strain>
    </source>
</reference>
<dbReference type="EMBL" id="JACEIK010000781">
    <property type="protein sequence ID" value="MCD7462143.1"/>
    <property type="molecule type" value="Genomic_DNA"/>
</dbReference>
<gene>
    <name evidence="4" type="ORF">HAX54_047858</name>
</gene>
<accession>A0ABS8STA8</accession>
<evidence type="ECO:0000256" key="1">
    <source>
        <dbReference type="ARBA" id="ARBA00023004"/>
    </source>
</evidence>
<feature type="compositionally biased region" description="Basic and acidic residues" evidence="2">
    <location>
        <begin position="149"/>
        <end position="162"/>
    </location>
</feature>
<keyword evidence="1" id="KW-0408">Iron</keyword>
<evidence type="ECO:0000313" key="5">
    <source>
        <dbReference type="Proteomes" id="UP000823775"/>
    </source>
</evidence>
<name>A0ABS8STA8_DATST</name>
<dbReference type="SUPFAM" id="SSF56770">
    <property type="entry name" value="HydA/Nqo6-like"/>
    <property type="match status" value="1"/>
</dbReference>
<dbReference type="Proteomes" id="UP000823775">
    <property type="component" value="Unassembled WGS sequence"/>
</dbReference>
<dbReference type="Gene3D" id="3.40.50.12280">
    <property type="match status" value="1"/>
</dbReference>
<organism evidence="4 5">
    <name type="scientific">Datura stramonium</name>
    <name type="common">Jimsonweed</name>
    <name type="synonym">Common thornapple</name>
    <dbReference type="NCBI Taxonomy" id="4076"/>
    <lineage>
        <taxon>Eukaryota</taxon>
        <taxon>Viridiplantae</taxon>
        <taxon>Streptophyta</taxon>
        <taxon>Embryophyta</taxon>
        <taxon>Tracheophyta</taxon>
        <taxon>Spermatophyta</taxon>
        <taxon>Magnoliopsida</taxon>
        <taxon>eudicotyledons</taxon>
        <taxon>Gunneridae</taxon>
        <taxon>Pentapetalae</taxon>
        <taxon>asterids</taxon>
        <taxon>lamiids</taxon>
        <taxon>Solanales</taxon>
        <taxon>Solanaceae</taxon>
        <taxon>Solanoideae</taxon>
        <taxon>Datureae</taxon>
        <taxon>Datura</taxon>
    </lineage>
</organism>
<sequence>MLLLWSLYNYRRDVQYRFFVYCSGSHKLIPVDVYLPGCPPKPESMIDAITKLRKKISRELYEDRIRSQRANRCFTTNHKFHIRRSIHTGNYDQRVSYHPPSTSEIPTEIFSNTKFSIFPRISELDRIPLSRIRSGGAWRAVSQCVSSYKNRDGVDQPEESRSTKVVSSGVGDHPKDNQNGTPKELTAEPYEVRNSQVRFYGKELNYLFRPGRTGHSTGRYSEIAEAWFDQAAEYWKQAIALIPGDGDRKIEEKRTNYRNLSLSLRFTNYLTVGGSLCMPVRKEEASMIIRSPGTRSKILQIGIRKNFFRGMGQTASQEQSKGPDTTT</sequence>
<proteinExistence type="predicted"/>
<dbReference type="Pfam" id="PF01058">
    <property type="entry name" value="Oxidored_q6"/>
    <property type="match status" value="1"/>
</dbReference>
<dbReference type="PANTHER" id="PTHR11995:SF14">
    <property type="entry name" value="NADH DEHYDROGENASE [UBIQUINONE] IRON-SULFUR PROTEIN 7, MITOCHONDRIAL"/>
    <property type="match status" value="1"/>
</dbReference>
<protein>
    <recommendedName>
        <fullName evidence="3">NADH:ubiquinone oxidoreductase-like 20kDa subunit domain-containing protein</fullName>
    </recommendedName>
</protein>